<dbReference type="AlphaFoldDB" id="A0A9Q1E5N3"/>
<evidence type="ECO:0000256" key="23">
    <source>
        <dbReference type="ARBA" id="ARBA00041421"/>
    </source>
</evidence>
<evidence type="ECO:0000256" key="11">
    <source>
        <dbReference type="ARBA" id="ARBA00023235"/>
    </source>
</evidence>
<dbReference type="InterPro" id="IPR014748">
    <property type="entry name" value="Enoyl-CoA_hydra_C"/>
</dbReference>
<evidence type="ECO:0000256" key="5">
    <source>
        <dbReference type="ARBA" id="ARBA00012076"/>
    </source>
</evidence>
<evidence type="ECO:0000256" key="27">
    <source>
        <dbReference type="RuleBase" id="RU003707"/>
    </source>
</evidence>
<comment type="subunit">
    <text evidence="21">Homohexamer; dimer of trimers.</text>
</comment>
<dbReference type="CDD" id="cd06558">
    <property type="entry name" value="crotonase-like"/>
    <property type="match status" value="1"/>
</dbReference>
<dbReference type="EC" id="4.2.1.17" evidence="5"/>
<evidence type="ECO:0000256" key="17">
    <source>
        <dbReference type="ARBA" id="ARBA00036353"/>
    </source>
</evidence>
<evidence type="ECO:0000256" key="6">
    <source>
        <dbReference type="ARBA" id="ARBA00022832"/>
    </source>
</evidence>
<evidence type="ECO:0000256" key="14">
    <source>
        <dbReference type="ARBA" id="ARBA00035854"/>
    </source>
</evidence>
<evidence type="ECO:0000256" key="12">
    <source>
        <dbReference type="ARBA" id="ARBA00023239"/>
    </source>
</evidence>
<proteinExistence type="inferred from homology"/>
<evidence type="ECO:0000313" key="29">
    <source>
        <dbReference type="Proteomes" id="UP001152622"/>
    </source>
</evidence>
<evidence type="ECO:0000256" key="24">
    <source>
        <dbReference type="ARBA" id="ARBA00042381"/>
    </source>
</evidence>
<evidence type="ECO:0000256" key="22">
    <source>
        <dbReference type="ARBA" id="ARBA00041110"/>
    </source>
</evidence>
<evidence type="ECO:0000256" key="7">
    <source>
        <dbReference type="ARBA" id="ARBA00022946"/>
    </source>
</evidence>
<keyword evidence="12" id="KW-0456">Lyase</keyword>
<evidence type="ECO:0000256" key="16">
    <source>
        <dbReference type="ARBA" id="ARBA00036137"/>
    </source>
</evidence>
<comment type="subcellular location">
    <subcellularLocation>
        <location evidence="1">Mitochondrion matrix</location>
    </subcellularLocation>
</comment>
<dbReference type="GO" id="GO:0004165">
    <property type="term" value="F:delta(3)-delta(2)-enoyl-CoA isomerase activity"/>
    <property type="evidence" value="ECO:0007669"/>
    <property type="project" value="UniProtKB-EC"/>
</dbReference>
<dbReference type="GO" id="GO:0004300">
    <property type="term" value="F:enoyl-CoA hydratase activity"/>
    <property type="evidence" value="ECO:0007669"/>
    <property type="project" value="UniProtKB-EC"/>
</dbReference>
<evidence type="ECO:0000256" key="2">
    <source>
        <dbReference type="ARBA" id="ARBA00005005"/>
    </source>
</evidence>
<dbReference type="OrthoDB" id="2018133at2759"/>
<dbReference type="InterPro" id="IPR001753">
    <property type="entry name" value="Enoyl-CoA_hydra/iso"/>
</dbReference>
<evidence type="ECO:0000313" key="28">
    <source>
        <dbReference type="EMBL" id="KAJ8332660.1"/>
    </source>
</evidence>
<evidence type="ECO:0000256" key="18">
    <source>
        <dbReference type="ARBA" id="ARBA00036370"/>
    </source>
</evidence>
<reference evidence="28" key="1">
    <citation type="journal article" date="2023" name="Science">
        <title>Genome structures resolve the early diversification of teleost fishes.</title>
        <authorList>
            <person name="Parey E."/>
            <person name="Louis A."/>
            <person name="Montfort J."/>
            <person name="Bouchez O."/>
            <person name="Roques C."/>
            <person name="Iampietro C."/>
            <person name="Lluch J."/>
            <person name="Castinel A."/>
            <person name="Donnadieu C."/>
            <person name="Desvignes T."/>
            <person name="Floi Bucao C."/>
            <person name="Jouanno E."/>
            <person name="Wen M."/>
            <person name="Mejri S."/>
            <person name="Dirks R."/>
            <person name="Jansen H."/>
            <person name="Henkel C."/>
            <person name="Chen W.J."/>
            <person name="Zahm M."/>
            <person name="Cabau C."/>
            <person name="Klopp C."/>
            <person name="Thompson A.W."/>
            <person name="Robinson-Rechavi M."/>
            <person name="Braasch I."/>
            <person name="Lecointre G."/>
            <person name="Bobe J."/>
            <person name="Postlethwait J.H."/>
            <person name="Berthelot C."/>
            <person name="Roest Crollius H."/>
            <person name="Guiguen Y."/>
        </authorList>
    </citation>
    <scope>NUCLEOTIDE SEQUENCE</scope>
    <source>
        <strain evidence="28">WJC10195</strain>
    </source>
</reference>
<dbReference type="EMBL" id="JAINUF010000025">
    <property type="protein sequence ID" value="KAJ8332660.1"/>
    <property type="molecule type" value="Genomic_DNA"/>
</dbReference>
<comment type="catalytic activity">
    <reaction evidence="20">
        <text>(3S)-3-hydroxybutanoyl-CoA = (2E)-butenoyl-CoA + H2O</text>
        <dbReference type="Rhea" id="RHEA:26558"/>
        <dbReference type="ChEBI" id="CHEBI:15377"/>
        <dbReference type="ChEBI" id="CHEBI:57316"/>
        <dbReference type="ChEBI" id="CHEBI:57332"/>
    </reaction>
    <physiologicalReaction direction="right-to-left" evidence="20">
        <dbReference type="Rhea" id="RHEA:26560"/>
    </physiologicalReaction>
</comment>
<evidence type="ECO:0000256" key="21">
    <source>
        <dbReference type="ARBA" id="ARBA00038629"/>
    </source>
</evidence>
<evidence type="ECO:0000256" key="25">
    <source>
        <dbReference type="ARBA" id="ARBA00051535"/>
    </source>
</evidence>
<dbReference type="Pfam" id="PF00378">
    <property type="entry name" value="ECH_1"/>
    <property type="match status" value="1"/>
</dbReference>
<comment type="catalytic activity">
    <reaction evidence="13">
        <text>(3S)-hydroxydecanoyl-CoA = (2E)-decenoyl-CoA + H2O</text>
        <dbReference type="Rhea" id="RHEA:31191"/>
        <dbReference type="ChEBI" id="CHEBI:15377"/>
        <dbReference type="ChEBI" id="CHEBI:61406"/>
        <dbReference type="ChEBI" id="CHEBI:62616"/>
    </reaction>
    <physiologicalReaction direction="right-to-left" evidence="13">
        <dbReference type="Rhea" id="RHEA:31193"/>
    </physiologicalReaction>
</comment>
<comment type="catalytic activity">
    <reaction evidence="19">
        <text>3-hydroxybutanoyl-CoA = (2E)-butenoyl-CoA + H2O</text>
        <dbReference type="Rhea" id="RHEA:45584"/>
        <dbReference type="ChEBI" id="CHEBI:15377"/>
        <dbReference type="ChEBI" id="CHEBI:57332"/>
        <dbReference type="ChEBI" id="CHEBI:78611"/>
    </reaction>
    <physiologicalReaction direction="right-to-left" evidence="19">
        <dbReference type="Rhea" id="RHEA:45586"/>
    </physiologicalReaction>
</comment>
<dbReference type="Proteomes" id="UP001152622">
    <property type="component" value="Unassembled WGS sequence"/>
</dbReference>
<evidence type="ECO:0000256" key="13">
    <source>
        <dbReference type="ARBA" id="ARBA00035760"/>
    </source>
</evidence>
<comment type="caution">
    <text evidence="28">The sequence shown here is derived from an EMBL/GenBank/DDBJ whole genome shotgun (WGS) entry which is preliminary data.</text>
</comment>
<protein>
    <recommendedName>
        <fullName evidence="22">Enoyl-CoA hydratase, mitochondrial</fullName>
        <ecNumber evidence="5">4.2.1.17</ecNumber>
        <ecNumber evidence="4">5.3.3.8</ecNumber>
    </recommendedName>
    <alternativeName>
        <fullName evidence="24">Enoyl-CoA hydratase 1</fullName>
    </alternativeName>
    <alternativeName>
        <fullName evidence="23">Short-chain enoyl-CoA hydratase</fullName>
    </alternativeName>
</protein>
<comment type="catalytic activity">
    <reaction evidence="26">
        <text>3-hydroxyisovaleryl-CoA = 3-methylbut-2-enoyl-CoA + H2O</text>
        <dbReference type="Rhea" id="RHEA:31079"/>
        <dbReference type="ChEBI" id="CHEBI:15377"/>
        <dbReference type="ChEBI" id="CHEBI:57344"/>
        <dbReference type="ChEBI" id="CHEBI:62555"/>
    </reaction>
    <physiologicalReaction direction="right-to-left" evidence="26">
        <dbReference type="Rhea" id="RHEA:31081"/>
    </physiologicalReaction>
</comment>
<dbReference type="Gene3D" id="1.10.12.10">
    <property type="entry name" value="Lyase 2-enoyl-coa Hydratase, Chain A, domain 2"/>
    <property type="match status" value="1"/>
</dbReference>
<keyword evidence="7" id="KW-0809">Transit peptide</keyword>
<dbReference type="PANTHER" id="PTHR11941">
    <property type="entry name" value="ENOYL-COA HYDRATASE-RELATED"/>
    <property type="match status" value="1"/>
</dbReference>
<keyword evidence="8" id="KW-0007">Acetylation</keyword>
<comment type="catalytic activity">
    <reaction evidence="16">
        <text>3-hydroxypropanoyl-CoA = acryloyl-CoA + H2O</text>
        <dbReference type="Rhea" id="RHEA:26518"/>
        <dbReference type="ChEBI" id="CHEBI:15377"/>
        <dbReference type="ChEBI" id="CHEBI:57367"/>
        <dbReference type="ChEBI" id="CHEBI:58528"/>
    </reaction>
    <physiologicalReaction direction="right-to-left" evidence="16">
        <dbReference type="Rhea" id="RHEA:26520"/>
    </physiologicalReaction>
</comment>
<evidence type="ECO:0000256" key="1">
    <source>
        <dbReference type="ARBA" id="ARBA00004305"/>
    </source>
</evidence>
<dbReference type="EC" id="5.3.3.8" evidence="4"/>
<evidence type="ECO:0000256" key="8">
    <source>
        <dbReference type="ARBA" id="ARBA00022990"/>
    </source>
</evidence>
<keyword evidence="9" id="KW-0443">Lipid metabolism</keyword>
<comment type="catalytic activity">
    <reaction evidence="14">
        <text>a (3S)-3-hydroxyacyl-CoA = a (2E)-enoyl-CoA + H2O</text>
        <dbReference type="Rhea" id="RHEA:16105"/>
        <dbReference type="ChEBI" id="CHEBI:15377"/>
        <dbReference type="ChEBI" id="CHEBI:57318"/>
        <dbReference type="ChEBI" id="CHEBI:58856"/>
        <dbReference type="EC" id="4.2.1.17"/>
    </reaction>
    <physiologicalReaction direction="right-to-left" evidence="14">
        <dbReference type="Rhea" id="RHEA:16107"/>
    </physiologicalReaction>
</comment>
<keyword evidence="6" id="KW-0276">Fatty acid metabolism</keyword>
<comment type="catalytic activity">
    <reaction evidence="17">
        <text>(3E)-hexenoyl-CoA = (2E)-hexenoyl-CoA</text>
        <dbReference type="Rhea" id="RHEA:45736"/>
        <dbReference type="ChEBI" id="CHEBI:62077"/>
        <dbReference type="ChEBI" id="CHEBI:84790"/>
    </reaction>
    <physiologicalReaction direction="left-to-right" evidence="17">
        <dbReference type="Rhea" id="RHEA:45737"/>
    </physiologicalReaction>
</comment>
<dbReference type="FunFam" id="3.90.226.10:FF:000213">
    <property type="entry name" value="Enoyl-CoA hydratase, mitochondrial"/>
    <property type="match status" value="1"/>
</dbReference>
<evidence type="ECO:0000256" key="3">
    <source>
        <dbReference type="ARBA" id="ARBA00005254"/>
    </source>
</evidence>
<dbReference type="Gene3D" id="3.90.226.10">
    <property type="entry name" value="2-enoyl-CoA Hydratase, Chain A, domain 1"/>
    <property type="match status" value="1"/>
</dbReference>
<evidence type="ECO:0000256" key="9">
    <source>
        <dbReference type="ARBA" id="ARBA00023098"/>
    </source>
</evidence>
<dbReference type="PROSITE" id="PS00166">
    <property type="entry name" value="ENOYL_COA_HYDRATASE"/>
    <property type="match status" value="1"/>
</dbReference>
<comment type="catalytic activity">
    <reaction evidence="25">
        <text>2-methylpropenoyl-CoA + H2O = (S)-3-hydroxyisobutanoyl-CoA</text>
        <dbReference type="Rhea" id="RHEA:31175"/>
        <dbReference type="ChEBI" id="CHEBI:15377"/>
        <dbReference type="ChEBI" id="CHEBI:62500"/>
        <dbReference type="ChEBI" id="CHEBI:62611"/>
    </reaction>
    <physiologicalReaction direction="left-to-right" evidence="25">
        <dbReference type="Rhea" id="RHEA:31176"/>
    </physiologicalReaction>
</comment>
<keyword evidence="10" id="KW-0496">Mitochondrion</keyword>
<dbReference type="InterPro" id="IPR018376">
    <property type="entry name" value="Enoyl-CoA_hyd/isom_CS"/>
</dbReference>
<evidence type="ECO:0000256" key="4">
    <source>
        <dbReference type="ARBA" id="ARBA00012064"/>
    </source>
</evidence>
<dbReference type="InterPro" id="IPR029045">
    <property type="entry name" value="ClpP/crotonase-like_dom_sf"/>
</dbReference>
<dbReference type="GO" id="GO:0005759">
    <property type="term" value="C:mitochondrial matrix"/>
    <property type="evidence" value="ECO:0007669"/>
    <property type="project" value="UniProtKB-SubCell"/>
</dbReference>
<keyword evidence="29" id="KW-1185">Reference proteome</keyword>
<dbReference type="PANTHER" id="PTHR11941:SF54">
    <property type="entry name" value="ENOYL-COA HYDRATASE, MITOCHONDRIAL"/>
    <property type="match status" value="1"/>
</dbReference>
<evidence type="ECO:0000256" key="15">
    <source>
        <dbReference type="ARBA" id="ARBA00035949"/>
    </source>
</evidence>
<evidence type="ECO:0000256" key="10">
    <source>
        <dbReference type="ARBA" id="ARBA00023128"/>
    </source>
</evidence>
<keyword evidence="11" id="KW-0413">Isomerase</keyword>
<evidence type="ECO:0000256" key="26">
    <source>
        <dbReference type="ARBA" id="ARBA00052675"/>
    </source>
</evidence>
<dbReference type="FunFam" id="1.10.12.10:FF:000001">
    <property type="entry name" value="Probable enoyl-CoA hydratase, mitochondrial"/>
    <property type="match status" value="1"/>
</dbReference>
<comment type="pathway">
    <text evidence="2">Lipid metabolism; fatty acid beta-oxidation.</text>
</comment>
<comment type="catalytic activity">
    <reaction evidence="15">
        <text>a (3E)-enoyl-CoA = a 4-saturated (2E)-enoyl-CoA</text>
        <dbReference type="Rhea" id="RHEA:45228"/>
        <dbReference type="ChEBI" id="CHEBI:58521"/>
        <dbReference type="ChEBI" id="CHEBI:85097"/>
        <dbReference type="EC" id="5.3.3.8"/>
    </reaction>
    <physiologicalReaction direction="left-to-right" evidence="15">
        <dbReference type="Rhea" id="RHEA:45229"/>
    </physiologicalReaction>
</comment>
<sequence>MAMFCRSTAFLIKSTRSVPLPYTFAAARKYSAGEQYQHILVDKKGEQGNVGFIQLNRPKALNALCDALMTEVGRALDAFEADGEIGAIVITGSERAFAAGADIKEMQNRTFQECYGGNFLAHWNRISTVKKPVIAAVNGFALGGGCELAMMCDVIYAGEKAQFGQPEILLGTIPGAGGTQRLTRAVGKSLAMEMVLTGDRITAQEAKQSGLVSKIYPVDQLVQEAVRCGEKIAGNSKLVSAMAKEAVNSAFELSLAEGNRLEKRLFHATFATDDRKEGMTAFVEKRKANFEDK</sequence>
<dbReference type="GO" id="GO:0006635">
    <property type="term" value="P:fatty acid beta-oxidation"/>
    <property type="evidence" value="ECO:0007669"/>
    <property type="project" value="UniProtKB-ARBA"/>
</dbReference>
<evidence type="ECO:0000256" key="20">
    <source>
        <dbReference type="ARBA" id="ARBA00036765"/>
    </source>
</evidence>
<comment type="catalytic activity">
    <reaction evidence="18">
        <text>(3S)-hydroxyhexanoyl-CoA = (2E)-hexenoyl-CoA + H2O</text>
        <dbReference type="Rhea" id="RHEA:30547"/>
        <dbReference type="ChEBI" id="CHEBI:15377"/>
        <dbReference type="ChEBI" id="CHEBI:62075"/>
        <dbReference type="ChEBI" id="CHEBI:62077"/>
    </reaction>
    <physiologicalReaction direction="right-to-left" evidence="18">
        <dbReference type="Rhea" id="RHEA:30549"/>
    </physiologicalReaction>
</comment>
<comment type="similarity">
    <text evidence="3 27">Belongs to the enoyl-CoA hydratase/isomerase family.</text>
</comment>
<organism evidence="28 29">
    <name type="scientific">Synaphobranchus kaupii</name>
    <name type="common">Kaup's arrowtooth eel</name>
    <dbReference type="NCBI Taxonomy" id="118154"/>
    <lineage>
        <taxon>Eukaryota</taxon>
        <taxon>Metazoa</taxon>
        <taxon>Chordata</taxon>
        <taxon>Craniata</taxon>
        <taxon>Vertebrata</taxon>
        <taxon>Euteleostomi</taxon>
        <taxon>Actinopterygii</taxon>
        <taxon>Neopterygii</taxon>
        <taxon>Teleostei</taxon>
        <taxon>Anguilliformes</taxon>
        <taxon>Synaphobranchidae</taxon>
        <taxon>Synaphobranchus</taxon>
    </lineage>
</organism>
<dbReference type="SUPFAM" id="SSF52096">
    <property type="entry name" value="ClpP/crotonase"/>
    <property type="match status" value="1"/>
</dbReference>
<name>A0A9Q1E5N3_SYNKA</name>
<gene>
    <name evidence="28" type="ORF">SKAU_G00424490</name>
</gene>
<accession>A0A9Q1E5N3</accession>
<evidence type="ECO:0000256" key="19">
    <source>
        <dbReference type="ARBA" id="ARBA00036643"/>
    </source>
</evidence>